<feature type="compositionally biased region" description="Pro residues" evidence="5">
    <location>
        <begin position="184"/>
        <end position="193"/>
    </location>
</feature>
<dbReference type="Pfam" id="PF01753">
    <property type="entry name" value="zf-MYND"/>
    <property type="match status" value="1"/>
</dbReference>
<feature type="region of interest" description="Disordered" evidence="5">
    <location>
        <begin position="177"/>
        <end position="235"/>
    </location>
</feature>
<gene>
    <name evidence="7" type="ORF">TRUGW13939_03451</name>
</gene>
<keyword evidence="8" id="KW-1185">Reference proteome</keyword>
<accession>A0A7H8QQV9</accession>
<keyword evidence="1" id="KW-0479">Metal-binding</keyword>
<feature type="region of interest" description="Disordered" evidence="5">
    <location>
        <begin position="85"/>
        <end position="113"/>
    </location>
</feature>
<dbReference type="KEGG" id="trg:TRUGW13939_03451"/>
<feature type="domain" description="MYND-type" evidence="6">
    <location>
        <begin position="33"/>
        <end position="79"/>
    </location>
</feature>
<name>A0A7H8QQV9_TALRU</name>
<reference evidence="8" key="1">
    <citation type="submission" date="2020-06" db="EMBL/GenBank/DDBJ databases">
        <title>A chromosome-scale genome assembly of Talaromyces rugulosus W13939.</title>
        <authorList>
            <person name="Wang B."/>
            <person name="Guo L."/>
            <person name="Ye K."/>
            <person name="Wang L."/>
        </authorList>
    </citation>
    <scope>NUCLEOTIDE SEQUENCE [LARGE SCALE GENOMIC DNA]</scope>
    <source>
        <strain evidence="8">W13939</strain>
    </source>
</reference>
<dbReference type="GO" id="GO:0008270">
    <property type="term" value="F:zinc ion binding"/>
    <property type="evidence" value="ECO:0007669"/>
    <property type="project" value="UniProtKB-KW"/>
</dbReference>
<proteinExistence type="predicted"/>
<dbReference type="Proteomes" id="UP000509510">
    <property type="component" value="Chromosome II"/>
</dbReference>
<dbReference type="RefSeq" id="XP_035342528.1">
    <property type="nucleotide sequence ID" value="XM_035486635.1"/>
</dbReference>
<dbReference type="GeneID" id="55990956"/>
<evidence type="ECO:0000256" key="4">
    <source>
        <dbReference type="PROSITE-ProRule" id="PRU00134"/>
    </source>
</evidence>
<dbReference type="SUPFAM" id="SSF144232">
    <property type="entry name" value="HIT/MYND zinc finger-like"/>
    <property type="match status" value="1"/>
</dbReference>
<dbReference type="OrthoDB" id="432970at2759"/>
<dbReference type="Gene3D" id="6.10.140.2220">
    <property type="match status" value="1"/>
</dbReference>
<feature type="compositionally biased region" description="Basic and acidic residues" evidence="5">
    <location>
        <begin position="90"/>
        <end position="109"/>
    </location>
</feature>
<evidence type="ECO:0000313" key="8">
    <source>
        <dbReference type="Proteomes" id="UP000509510"/>
    </source>
</evidence>
<evidence type="ECO:0000256" key="2">
    <source>
        <dbReference type="ARBA" id="ARBA00022771"/>
    </source>
</evidence>
<dbReference type="InterPro" id="IPR002893">
    <property type="entry name" value="Znf_MYND"/>
</dbReference>
<organism evidence="7 8">
    <name type="scientific">Talaromyces rugulosus</name>
    <name type="common">Penicillium rugulosum</name>
    <dbReference type="NCBI Taxonomy" id="121627"/>
    <lineage>
        <taxon>Eukaryota</taxon>
        <taxon>Fungi</taxon>
        <taxon>Dikarya</taxon>
        <taxon>Ascomycota</taxon>
        <taxon>Pezizomycotina</taxon>
        <taxon>Eurotiomycetes</taxon>
        <taxon>Eurotiomycetidae</taxon>
        <taxon>Eurotiales</taxon>
        <taxon>Trichocomaceae</taxon>
        <taxon>Talaromyces</taxon>
        <taxon>Talaromyces sect. Islandici</taxon>
    </lineage>
</organism>
<dbReference type="PROSITE" id="PS50865">
    <property type="entry name" value="ZF_MYND_2"/>
    <property type="match status" value="1"/>
</dbReference>
<feature type="compositionally biased region" description="Basic and acidic residues" evidence="5">
    <location>
        <begin position="217"/>
        <end position="230"/>
    </location>
</feature>
<dbReference type="PROSITE" id="PS01360">
    <property type="entry name" value="ZF_MYND_1"/>
    <property type="match status" value="1"/>
</dbReference>
<evidence type="ECO:0000256" key="1">
    <source>
        <dbReference type="ARBA" id="ARBA00022723"/>
    </source>
</evidence>
<sequence length="299" mass="33972">MDIINNKLSMLKSINKQQQQQQQLLRGNPSRICTFCKKREPWNAQPGQKLKRCSRCRARLYCSRACQRSDWKKGHQMACAATTTTTTANKSKDENRTETETERNEKENSYLESLSEEEAMNQLIDAYRLRVEDERIYRGYLRGRYAPQNTDTDTIITTNTDASLQSALRDFQDFLDLAETSPSPSSPSPPPPSSSSSSPSSSTASASSPSSSSESKTQLDETEQSRKNETKSSVLPSWWTPQKRADCEWRALQSGFWSSLCAPVEKDAIVERYRDSMMPMKLRVLAEAVYGYNVMDQPR</sequence>
<feature type="compositionally biased region" description="Low complexity" evidence="5">
    <location>
        <begin position="194"/>
        <end position="215"/>
    </location>
</feature>
<dbReference type="EMBL" id="CP055899">
    <property type="protein sequence ID" value="QKX56350.1"/>
    <property type="molecule type" value="Genomic_DNA"/>
</dbReference>
<evidence type="ECO:0000259" key="6">
    <source>
        <dbReference type="PROSITE" id="PS50865"/>
    </source>
</evidence>
<evidence type="ECO:0000256" key="5">
    <source>
        <dbReference type="SAM" id="MobiDB-lite"/>
    </source>
</evidence>
<evidence type="ECO:0000256" key="3">
    <source>
        <dbReference type="ARBA" id="ARBA00022833"/>
    </source>
</evidence>
<keyword evidence="3" id="KW-0862">Zinc</keyword>
<keyword evidence="2 4" id="KW-0863">Zinc-finger</keyword>
<protein>
    <recommendedName>
        <fullName evidence="6">MYND-type domain-containing protein</fullName>
    </recommendedName>
</protein>
<evidence type="ECO:0000313" key="7">
    <source>
        <dbReference type="EMBL" id="QKX56350.1"/>
    </source>
</evidence>
<dbReference type="AlphaFoldDB" id="A0A7H8QQV9"/>